<keyword evidence="1" id="KW-0732">Signal</keyword>
<dbReference type="RefSeq" id="WP_036560813.1">
    <property type="nucleotide sequence ID" value="NZ_JRNI01000080.1"/>
</dbReference>
<name>A0A096AYC7_9BURK</name>
<evidence type="ECO:0000256" key="1">
    <source>
        <dbReference type="SAM" id="SignalP"/>
    </source>
</evidence>
<comment type="caution">
    <text evidence="2">The sequence shown here is derived from an EMBL/GenBank/DDBJ whole genome shotgun (WGS) entry which is preliminary data.</text>
</comment>
<evidence type="ECO:0008006" key="4">
    <source>
        <dbReference type="Google" id="ProtNLM"/>
    </source>
</evidence>
<dbReference type="PROSITE" id="PS51257">
    <property type="entry name" value="PROKAR_LIPOPROTEIN"/>
    <property type="match status" value="1"/>
</dbReference>
<evidence type="ECO:0000313" key="3">
    <source>
        <dbReference type="Proteomes" id="UP000029629"/>
    </source>
</evidence>
<organism evidence="2 3">
    <name type="scientific">Oligella urethralis DNF00040</name>
    <dbReference type="NCBI Taxonomy" id="1401065"/>
    <lineage>
        <taxon>Bacteria</taxon>
        <taxon>Pseudomonadati</taxon>
        <taxon>Pseudomonadota</taxon>
        <taxon>Betaproteobacteria</taxon>
        <taxon>Burkholderiales</taxon>
        <taxon>Alcaligenaceae</taxon>
        <taxon>Oligella</taxon>
    </lineage>
</organism>
<proteinExistence type="predicted"/>
<accession>A0A096AYC7</accession>
<gene>
    <name evidence="2" type="ORF">HMPREF2130_10640</name>
</gene>
<dbReference type="Proteomes" id="UP000029629">
    <property type="component" value="Unassembled WGS sequence"/>
</dbReference>
<reference evidence="2 3" key="1">
    <citation type="submission" date="2014-07" db="EMBL/GenBank/DDBJ databases">
        <authorList>
            <person name="McCorrison J."/>
            <person name="Sanka R."/>
            <person name="Torralba M."/>
            <person name="Gillis M."/>
            <person name="Haft D.H."/>
            <person name="Methe B."/>
            <person name="Sutton G."/>
            <person name="Nelson K.E."/>
        </authorList>
    </citation>
    <scope>NUCLEOTIDE SEQUENCE [LARGE SCALE GENOMIC DNA]</scope>
    <source>
        <strain evidence="2 3">DNF00040</strain>
    </source>
</reference>
<dbReference type="AlphaFoldDB" id="A0A096AYC7"/>
<protein>
    <recommendedName>
        <fullName evidence="4">Lipoprotein</fullName>
    </recommendedName>
</protein>
<keyword evidence="3" id="KW-1185">Reference proteome</keyword>
<feature type="chain" id="PRO_5001915696" description="Lipoprotein" evidence="1">
    <location>
        <begin position="21"/>
        <end position="132"/>
    </location>
</feature>
<evidence type="ECO:0000313" key="2">
    <source>
        <dbReference type="EMBL" id="KGF26049.1"/>
    </source>
</evidence>
<feature type="signal peptide" evidence="1">
    <location>
        <begin position="1"/>
        <end position="20"/>
    </location>
</feature>
<sequence>MMTPYSKFLIPILAALSLSACGDAKDDPQHQLTVIRFNFINACTFYAGKRNANFCGCAYDEMLKEFGQDNVIALGGVADESELSDAAQIETYREMQRFISGTTEGVCKDLIVAAPQTDPEDKPFFRRLIPEK</sequence>
<dbReference type="EMBL" id="JRNI01000080">
    <property type="protein sequence ID" value="KGF26049.1"/>
    <property type="molecule type" value="Genomic_DNA"/>
</dbReference>
<dbReference type="OrthoDB" id="9933414at2"/>